<dbReference type="PANTHER" id="PTHR30011:SF16">
    <property type="entry name" value="C2H2 FINGER DOMAIN TRANSCRIPTION FACTOR (EUROFUNG)-RELATED"/>
    <property type="match status" value="1"/>
</dbReference>
<evidence type="ECO:0000256" key="2">
    <source>
        <dbReference type="ARBA" id="ARBA00022643"/>
    </source>
</evidence>
<keyword evidence="1" id="KW-0285">Flavoprotein</keyword>
<comment type="caution">
    <text evidence="7">The sequence shown here is derived from an EMBL/GenBank/DDBJ whole genome shotgun (WGS) entry which is preliminary data.</text>
</comment>
<dbReference type="EMBL" id="JAVKGT010000001">
    <property type="protein sequence ID" value="MDR5710545.1"/>
    <property type="molecule type" value="Genomic_DNA"/>
</dbReference>
<dbReference type="Gene3D" id="3.20.20.30">
    <property type="entry name" value="Luciferase-like domain"/>
    <property type="match status" value="1"/>
</dbReference>
<reference evidence="8" key="1">
    <citation type="submission" date="2023-07" db="EMBL/GenBank/DDBJ databases">
        <title>Description of three actinobacteria isolated from air of manufacturing shop in a pharmaceutical factory.</title>
        <authorList>
            <person name="Zhang D.-F."/>
        </authorList>
    </citation>
    <scope>NUCLEOTIDE SEQUENCE [LARGE SCALE GENOMIC DNA]</scope>
    <source>
        <strain evidence="8">CCTCC AB 207010</strain>
    </source>
</reference>
<evidence type="ECO:0000259" key="6">
    <source>
        <dbReference type="Pfam" id="PF00296"/>
    </source>
</evidence>
<organism evidence="7 8">
    <name type="scientific">Nesterenkonia flava</name>
    <dbReference type="NCBI Taxonomy" id="469799"/>
    <lineage>
        <taxon>Bacteria</taxon>
        <taxon>Bacillati</taxon>
        <taxon>Actinomycetota</taxon>
        <taxon>Actinomycetes</taxon>
        <taxon>Micrococcales</taxon>
        <taxon>Micrococcaceae</taxon>
        <taxon>Nesterenkonia</taxon>
    </lineage>
</organism>
<accession>A0ABU1FPI0</accession>
<dbReference type="PIRSF" id="PIRSF000337">
    <property type="entry name" value="NTA_MOA"/>
    <property type="match status" value="1"/>
</dbReference>
<dbReference type="Proteomes" id="UP001260872">
    <property type="component" value="Unassembled WGS sequence"/>
</dbReference>
<keyword evidence="3 7" id="KW-0560">Oxidoreductase</keyword>
<evidence type="ECO:0000256" key="3">
    <source>
        <dbReference type="ARBA" id="ARBA00023002"/>
    </source>
</evidence>
<keyword evidence="4 7" id="KW-0503">Monooxygenase</keyword>
<dbReference type="CDD" id="cd01095">
    <property type="entry name" value="Nitrilotriacetate_monoxgenase"/>
    <property type="match status" value="1"/>
</dbReference>
<dbReference type="InterPro" id="IPR051260">
    <property type="entry name" value="Diverse_substr_monoxygenases"/>
</dbReference>
<dbReference type="InterPro" id="IPR036661">
    <property type="entry name" value="Luciferase-like_sf"/>
</dbReference>
<evidence type="ECO:0000313" key="7">
    <source>
        <dbReference type="EMBL" id="MDR5710545.1"/>
    </source>
</evidence>
<keyword evidence="8" id="KW-1185">Reference proteome</keyword>
<dbReference type="InterPro" id="IPR011251">
    <property type="entry name" value="Luciferase-like_dom"/>
</dbReference>
<evidence type="ECO:0000256" key="5">
    <source>
        <dbReference type="ARBA" id="ARBA00033748"/>
    </source>
</evidence>
<comment type="similarity">
    <text evidence="5">Belongs to the NtaA/SnaA/DszA monooxygenase family.</text>
</comment>
<evidence type="ECO:0000313" key="8">
    <source>
        <dbReference type="Proteomes" id="UP001260872"/>
    </source>
</evidence>
<dbReference type="SUPFAM" id="SSF51679">
    <property type="entry name" value="Bacterial luciferase-like"/>
    <property type="match status" value="1"/>
</dbReference>
<dbReference type="RefSeq" id="WP_310535921.1">
    <property type="nucleotide sequence ID" value="NZ_BAAAOC010000008.1"/>
</dbReference>
<evidence type="ECO:0000256" key="4">
    <source>
        <dbReference type="ARBA" id="ARBA00023033"/>
    </source>
</evidence>
<dbReference type="Pfam" id="PF00296">
    <property type="entry name" value="Bac_luciferase"/>
    <property type="match status" value="1"/>
</dbReference>
<name>A0ABU1FPI0_9MICC</name>
<dbReference type="InterPro" id="IPR016215">
    <property type="entry name" value="NTA_MOA"/>
</dbReference>
<evidence type="ECO:0000256" key="1">
    <source>
        <dbReference type="ARBA" id="ARBA00022630"/>
    </source>
</evidence>
<dbReference type="PANTHER" id="PTHR30011">
    <property type="entry name" value="ALKANESULFONATE MONOOXYGENASE-RELATED"/>
    <property type="match status" value="1"/>
</dbReference>
<protein>
    <submittedName>
        <fullName evidence="7">NtaA/DmoA family FMN-dependent monooxygenase</fullName>
        <ecNumber evidence="7">1.14.-.-</ecNumber>
    </submittedName>
</protein>
<proteinExistence type="inferred from homology"/>
<keyword evidence="2" id="KW-0288">FMN</keyword>
<dbReference type="GO" id="GO:0004497">
    <property type="term" value="F:monooxygenase activity"/>
    <property type="evidence" value="ECO:0007669"/>
    <property type="project" value="UniProtKB-KW"/>
</dbReference>
<gene>
    <name evidence="7" type="ORF">RH857_00110</name>
</gene>
<dbReference type="NCBIfam" id="TIGR03860">
    <property type="entry name" value="FMN_nitrolo"/>
    <property type="match status" value="1"/>
</dbReference>
<sequence length="451" mass="51288">MAQQKRQMALTMFTTLFGYHNDAWRHPRSRSEEIGTLGLMRDVVQAAEAAKLDAFFIADSFSARPLRKGGYRGASVYEPLTTMAAMIGYTEKIGMIGTQSTTFNEPYHVARQFASLDMLSGGRAGWNIVTSNNGNENFGLDEMPLPEVRYDRATEFVQVVQKLWDTWDPDAIVNDKSQSLWVDNERIRNINHVGKHFRVEGPLAIPRSPQEWPVLVQAGQSPNGIELGSSFADFIYTVQPQKDKAIEWYAMYKKKVQSKGRDPEKVKIMPGIMPITGRTQAEADELAQELENCIDEGNGRAMVSGLIDADISDIGLDEKIPQDRFVEDPKHIERWYLFRELAKEKTLWELIVHLSRAVGHRVMVSTPDKIAESMIDWFESRACDGYNFNPPSVPEGMQNMFDLLVPELQERGYFRHDYVGDTFRERSGLTVSQDEIDRVRSSYAQTTLVSR</sequence>
<dbReference type="EC" id="1.14.-.-" evidence="7"/>
<feature type="domain" description="Luciferase-like" evidence="6">
    <location>
        <begin position="16"/>
        <end position="317"/>
    </location>
</feature>